<dbReference type="EMBL" id="CP008884">
    <property type="protein sequence ID" value="AIF46159.1"/>
    <property type="molecule type" value="Genomic_DNA"/>
</dbReference>
<gene>
    <name evidence="1" type="ORF">HY57_02265</name>
</gene>
<dbReference type="KEGG" id="dja:HY57_02265"/>
<sequence length="168" mass="18353">MRRATKQRLWLAGGVVILAAVAGWQWQQDRAQAPGTLLKLDPSAVNDIALAVGHHPAEHFARRDGHWWRTDGTPARADDGRLDELAQTAAAAVLSWRPANDFDPARIGLASPLAVMTLNGQRLEFGETSVTGPQRYVRVGDRVALISVRYTPRVAVSESRALKTGKDQ</sequence>
<dbReference type="AlphaFoldDB" id="A0A075JWB0"/>
<evidence type="ECO:0000313" key="2">
    <source>
        <dbReference type="Proteomes" id="UP000027987"/>
    </source>
</evidence>
<proteinExistence type="predicted"/>
<name>A0A075JWB0_9GAMM</name>
<dbReference type="PATRIC" id="fig|1217721.7.peg.482"/>
<dbReference type="STRING" id="1217721.HY57_02265"/>
<dbReference type="HOGENOM" id="CLU_1584620_0_0_6"/>
<evidence type="ECO:0008006" key="3">
    <source>
        <dbReference type="Google" id="ProtNLM"/>
    </source>
</evidence>
<reference evidence="1 2" key="1">
    <citation type="submission" date="2014-07" db="EMBL/GenBank/DDBJ databases">
        <title>Complete Genome Sequence of Dyella japonica Strain A8 Isolated from Malaysian Tropical Soil.</title>
        <authorList>
            <person name="Hui R.K.H."/>
            <person name="Chen J.-W."/>
            <person name="Chan K.-G."/>
            <person name="Leung F.C.C."/>
        </authorList>
    </citation>
    <scope>NUCLEOTIDE SEQUENCE [LARGE SCALE GENOMIC DNA]</scope>
    <source>
        <strain evidence="1 2">A8</strain>
    </source>
</reference>
<accession>A0A075JWB0</accession>
<keyword evidence="2" id="KW-1185">Reference proteome</keyword>
<dbReference type="RefSeq" id="WP_026033653.1">
    <property type="nucleotide sequence ID" value="NZ_ALOY01000063.1"/>
</dbReference>
<evidence type="ECO:0000313" key="1">
    <source>
        <dbReference type="EMBL" id="AIF46159.1"/>
    </source>
</evidence>
<organism evidence="1 2">
    <name type="scientific">Dyella japonica A8</name>
    <dbReference type="NCBI Taxonomy" id="1217721"/>
    <lineage>
        <taxon>Bacteria</taxon>
        <taxon>Pseudomonadati</taxon>
        <taxon>Pseudomonadota</taxon>
        <taxon>Gammaproteobacteria</taxon>
        <taxon>Lysobacterales</taxon>
        <taxon>Rhodanobacteraceae</taxon>
        <taxon>Dyella</taxon>
    </lineage>
</organism>
<protein>
    <recommendedName>
        <fullName evidence="3">DUF4340 domain-containing protein</fullName>
    </recommendedName>
</protein>
<dbReference type="OrthoDB" id="5956924at2"/>
<dbReference type="Proteomes" id="UP000027987">
    <property type="component" value="Chromosome"/>
</dbReference>